<evidence type="ECO:0000313" key="3">
    <source>
        <dbReference type="EMBL" id="CAF1610785.1"/>
    </source>
</evidence>
<gene>
    <name evidence="2" type="ORF">EDS130_LOCUS45626</name>
    <name evidence="3" type="ORF">XAT740_LOCUS48871</name>
</gene>
<feature type="compositionally biased region" description="Polar residues" evidence="1">
    <location>
        <begin position="90"/>
        <end position="103"/>
    </location>
</feature>
<dbReference type="OrthoDB" id="10057356at2759"/>
<evidence type="ECO:0000313" key="5">
    <source>
        <dbReference type="Proteomes" id="UP000663852"/>
    </source>
</evidence>
<evidence type="ECO:0000256" key="1">
    <source>
        <dbReference type="SAM" id="MobiDB-lite"/>
    </source>
</evidence>
<proteinExistence type="predicted"/>
<dbReference type="EMBL" id="CAJNOR010007103">
    <property type="protein sequence ID" value="CAF1610785.1"/>
    <property type="molecule type" value="Genomic_DNA"/>
</dbReference>
<organism evidence="2 5">
    <name type="scientific">Adineta ricciae</name>
    <name type="common">Rotifer</name>
    <dbReference type="NCBI Taxonomy" id="249248"/>
    <lineage>
        <taxon>Eukaryota</taxon>
        <taxon>Metazoa</taxon>
        <taxon>Spiralia</taxon>
        <taxon>Gnathifera</taxon>
        <taxon>Rotifera</taxon>
        <taxon>Eurotatoria</taxon>
        <taxon>Bdelloidea</taxon>
        <taxon>Adinetida</taxon>
        <taxon>Adinetidae</taxon>
        <taxon>Adineta</taxon>
    </lineage>
</organism>
<dbReference type="Proteomes" id="UP000663852">
    <property type="component" value="Unassembled WGS sequence"/>
</dbReference>
<dbReference type="AlphaFoldDB" id="A0A815WHV2"/>
<accession>A0A815WHV2</accession>
<keyword evidence="4" id="KW-1185">Reference proteome</keyword>
<feature type="compositionally biased region" description="Polar residues" evidence="1">
    <location>
        <begin position="126"/>
        <end position="139"/>
    </location>
</feature>
<name>A0A815WHV2_ADIRI</name>
<protein>
    <submittedName>
        <fullName evidence="2">Uncharacterized protein</fullName>
    </submittedName>
</protein>
<reference evidence="2" key="1">
    <citation type="submission" date="2021-02" db="EMBL/GenBank/DDBJ databases">
        <authorList>
            <person name="Nowell W R."/>
        </authorList>
    </citation>
    <scope>NUCLEOTIDE SEQUENCE</scope>
</reference>
<evidence type="ECO:0000313" key="4">
    <source>
        <dbReference type="Proteomes" id="UP000663828"/>
    </source>
</evidence>
<evidence type="ECO:0000313" key="2">
    <source>
        <dbReference type="EMBL" id="CAF1545532.1"/>
    </source>
</evidence>
<sequence length="159" mass="18007">MNRQQKWCYENKDLFDLKDFNLTENVDFTLHIEYDDVKGNILCQCGKSISLARNDAKIQVSNFYKHLVSSNCIHMKQLQKRNDLKPVQQHLGQSSASALNTLVNEPHPSPTQILTASSSSTESASQKKLITSSKSNVSNAKRRLTSQSQQHSSSRRSRI</sequence>
<comment type="caution">
    <text evidence="2">The sequence shown here is derived from an EMBL/GenBank/DDBJ whole genome shotgun (WGS) entry which is preliminary data.</text>
</comment>
<feature type="compositionally biased region" description="Low complexity" evidence="1">
    <location>
        <begin position="115"/>
        <end position="124"/>
    </location>
</feature>
<feature type="region of interest" description="Disordered" evidence="1">
    <location>
        <begin position="88"/>
        <end position="159"/>
    </location>
</feature>
<dbReference type="EMBL" id="CAJNOJ010001181">
    <property type="protein sequence ID" value="CAF1545532.1"/>
    <property type="molecule type" value="Genomic_DNA"/>
</dbReference>
<dbReference type="Proteomes" id="UP000663828">
    <property type="component" value="Unassembled WGS sequence"/>
</dbReference>